<evidence type="ECO:0000256" key="4">
    <source>
        <dbReference type="ARBA" id="ARBA00022832"/>
    </source>
</evidence>
<evidence type="ECO:0000256" key="7">
    <source>
        <dbReference type="ARBA" id="ARBA00023267"/>
    </source>
</evidence>
<dbReference type="RefSeq" id="WP_091394908.1">
    <property type="nucleotide sequence ID" value="NZ_FMCR01000001.1"/>
</dbReference>
<dbReference type="InterPro" id="IPR000089">
    <property type="entry name" value="Biotin_lipoyl"/>
</dbReference>
<evidence type="ECO:0000256" key="1">
    <source>
        <dbReference type="ARBA" id="ARBA00005194"/>
    </source>
</evidence>
<dbReference type="PANTHER" id="PTHR45266">
    <property type="entry name" value="OXALOACETATE DECARBOXYLASE ALPHA CHAIN"/>
    <property type="match status" value="1"/>
</dbReference>
<comment type="function">
    <text evidence="8">This protein is a component of the acetyl coenzyme A carboxylase complex; first, biotin carboxylase catalyzes the carboxylation of the carrier protein and then the transcarboxylase transfers the carboxyl group to form malonyl-CoA.</text>
</comment>
<dbReference type="PROSITE" id="PS00188">
    <property type="entry name" value="BIOTIN"/>
    <property type="match status" value="1"/>
</dbReference>
<gene>
    <name evidence="10" type="ORF">GA0070561_1074</name>
</gene>
<evidence type="ECO:0000313" key="11">
    <source>
        <dbReference type="Proteomes" id="UP000198864"/>
    </source>
</evidence>
<dbReference type="Proteomes" id="UP000198864">
    <property type="component" value="Unassembled WGS sequence"/>
</dbReference>
<dbReference type="InterPro" id="IPR001249">
    <property type="entry name" value="AcCoA_biotinCC"/>
</dbReference>
<sequence length="145" mass="15119">MPEGNADPLDAAVRSLARLIGSTPGPVRRARLQHGDLVVEVEWPDGAPGMAAVPPVPPVEADAGLHYVCAPMVATLYLAPSPGADPFVREGDQVVPGQQVAILEAMKMMIPVEADRAGEVVKVLVPNATPVEYGERLIALAVSEG</sequence>
<evidence type="ECO:0000256" key="8">
    <source>
        <dbReference type="RuleBase" id="RU364072"/>
    </source>
</evidence>
<dbReference type="UniPathway" id="UPA00094"/>
<dbReference type="PROSITE" id="PS50968">
    <property type="entry name" value="BIOTINYL_LIPOYL"/>
    <property type="match status" value="1"/>
</dbReference>
<keyword evidence="3 8" id="KW-0444">Lipid biosynthesis</keyword>
<reference evidence="10 11" key="1">
    <citation type="submission" date="2016-06" db="EMBL/GenBank/DDBJ databases">
        <authorList>
            <person name="Kjaerup R.B."/>
            <person name="Dalgaard T.S."/>
            <person name="Juul-Madsen H.R."/>
        </authorList>
    </citation>
    <scope>NUCLEOTIDE SEQUENCE [LARGE SCALE GENOMIC DNA]</scope>
    <source>
        <strain evidence="10 11">DSM 44871</strain>
    </source>
</reference>
<accession>A0A1C4UIM8</accession>
<dbReference type="CDD" id="cd06850">
    <property type="entry name" value="biotinyl_domain"/>
    <property type="match status" value="1"/>
</dbReference>
<evidence type="ECO:0000256" key="6">
    <source>
        <dbReference type="ARBA" id="ARBA00023160"/>
    </source>
</evidence>
<dbReference type="AlphaFoldDB" id="A0A1C4UIM8"/>
<dbReference type="Gene3D" id="2.40.50.100">
    <property type="match status" value="1"/>
</dbReference>
<comment type="pathway">
    <text evidence="1 8">Lipid metabolism; fatty acid biosynthesis.</text>
</comment>
<name>A0A1C4UIM8_9ACTN</name>
<keyword evidence="7 8" id="KW-0092">Biotin</keyword>
<evidence type="ECO:0000259" key="9">
    <source>
        <dbReference type="PROSITE" id="PS50968"/>
    </source>
</evidence>
<keyword evidence="5 8" id="KW-0443">Lipid metabolism</keyword>
<evidence type="ECO:0000256" key="5">
    <source>
        <dbReference type="ARBA" id="ARBA00023098"/>
    </source>
</evidence>
<proteinExistence type="predicted"/>
<dbReference type="InterPro" id="IPR050709">
    <property type="entry name" value="Biotin_Carboxyl_Carrier/Decarb"/>
</dbReference>
<dbReference type="PRINTS" id="PR01071">
    <property type="entry name" value="ACOABIOTINCC"/>
</dbReference>
<keyword evidence="4 8" id="KW-0276">Fatty acid metabolism</keyword>
<dbReference type="EMBL" id="FMCR01000001">
    <property type="protein sequence ID" value="SCE71566.1"/>
    <property type="molecule type" value="Genomic_DNA"/>
</dbReference>
<protein>
    <recommendedName>
        <fullName evidence="2 8">Biotin carboxyl carrier protein of acetyl-CoA carboxylase</fullName>
    </recommendedName>
</protein>
<evidence type="ECO:0000256" key="3">
    <source>
        <dbReference type="ARBA" id="ARBA00022516"/>
    </source>
</evidence>
<organism evidence="10 11">
    <name type="scientific">Micromonospora saelicesensis</name>
    <dbReference type="NCBI Taxonomy" id="285676"/>
    <lineage>
        <taxon>Bacteria</taxon>
        <taxon>Bacillati</taxon>
        <taxon>Actinomycetota</taxon>
        <taxon>Actinomycetes</taxon>
        <taxon>Micromonosporales</taxon>
        <taxon>Micromonosporaceae</taxon>
        <taxon>Micromonospora</taxon>
    </lineage>
</organism>
<evidence type="ECO:0000313" key="10">
    <source>
        <dbReference type="EMBL" id="SCE71566.1"/>
    </source>
</evidence>
<dbReference type="Pfam" id="PF00364">
    <property type="entry name" value="Biotin_lipoyl"/>
    <property type="match status" value="1"/>
</dbReference>
<evidence type="ECO:0000256" key="2">
    <source>
        <dbReference type="ARBA" id="ARBA00017562"/>
    </source>
</evidence>
<dbReference type="InterPro" id="IPR001882">
    <property type="entry name" value="Biotin_BS"/>
</dbReference>
<dbReference type="PANTHER" id="PTHR45266:SF3">
    <property type="entry name" value="OXALOACETATE DECARBOXYLASE ALPHA CHAIN"/>
    <property type="match status" value="1"/>
</dbReference>
<dbReference type="SUPFAM" id="SSF51230">
    <property type="entry name" value="Single hybrid motif"/>
    <property type="match status" value="1"/>
</dbReference>
<dbReference type="InterPro" id="IPR011053">
    <property type="entry name" value="Single_hybrid_motif"/>
</dbReference>
<keyword evidence="6 8" id="KW-0275">Fatty acid biosynthesis</keyword>
<dbReference type="GO" id="GO:0003989">
    <property type="term" value="F:acetyl-CoA carboxylase activity"/>
    <property type="evidence" value="ECO:0007669"/>
    <property type="project" value="InterPro"/>
</dbReference>
<dbReference type="GO" id="GO:0006633">
    <property type="term" value="P:fatty acid biosynthetic process"/>
    <property type="evidence" value="ECO:0007669"/>
    <property type="project" value="UniProtKB-UniPathway"/>
</dbReference>
<feature type="domain" description="Lipoyl-binding" evidence="9">
    <location>
        <begin position="65"/>
        <end position="141"/>
    </location>
</feature>
<dbReference type="GO" id="GO:0009317">
    <property type="term" value="C:acetyl-CoA carboxylase complex"/>
    <property type="evidence" value="ECO:0007669"/>
    <property type="project" value="InterPro"/>
</dbReference>
<dbReference type="STRING" id="285676.GA0070561_1074"/>